<keyword evidence="2" id="KW-1133">Transmembrane helix</keyword>
<feature type="transmembrane region" description="Helical" evidence="2">
    <location>
        <begin position="33"/>
        <end position="51"/>
    </location>
</feature>
<feature type="transmembrane region" description="Helical" evidence="2">
    <location>
        <begin position="205"/>
        <end position="224"/>
    </location>
</feature>
<evidence type="ECO:0000256" key="1">
    <source>
        <dbReference type="SAM" id="MobiDB-lite"/>
    </source>
</evidence>
<feature type="transmembrane region" description="Helical" evidence="2">
    <location>
        <begin position="175"/>
        <end position="193"/>
    </location>
</feature>
<feature type="transmembrane region" description="Helical" evidence="2">
    <location>
        <begin position="114"/>
        <end position="133"/>
    </location>
</feature>
<gene>
    <name evidence="3" type="ORF">TK50_19580</name>
</gene>
<organism evidence="3 4">
    <name type="scientific">Micromonospora haikouensis</name>
    <dbReference type="NCBI Taxonomy" id="686309"/>
    <lineage>
        <taxon>Bacteria</taxon>
        <taxon>Bacillati</taxon>
        <taxon>Actinomycetota</taxon>
        <taxon>Actinomycetes</taxon>
        <taxon>Micromonosporales</taxon>
        <taxon>Micromonosporaceae</taxon>
        <taxon>Micromonospora</taxon>
    </lineage>
</organism>
<dbReference type="OrthoDB" id="3386416at2"/>
<keyword evidence="2" id="KW-0472">Membrane</keyword>
<comment type="caution">
    <text evidence="3">The sequence shown here is derived from an EMBL/GenBank/DDBJ whole genome shotgun (WGS) entry which is preliminary data.</text>
</comment>
<proteinExistence type="predicted"/>
<feature type="transmembrane region" description="Helical" evidence="2">
    <location>
        <begin position="87"/>
        <end position="108"/>
    </location>
</feature>
<dbReference type="AlphaFoldDB" id="A0A0D0UWK0"/>
<dbReference type="EMBL" id="JXSX01000002">
    <property type="protein sequence ID" value="KIR63097.1"/>
    <property type="molecule type" value="Genomic_DNA"/>
</dbReference>
<reference evidence="3 4" key="1">
    <citation type="submission" date="2015-01" db="EMBL/GenBank/DDBJ databases">
        <title>Sequencing and annotation of Micromonospora carbonacea strain JXNU-1 genome.</title>
        <authorList>
            <person name="Long Z."/>
            <person name="Huang Y."/>
            <person name="Jiang Y."/>
        </authorList>
    </citation>
    <scope>NUCLEOTIDE SEQUENCE [LARGE SCALE GENOMIC DNA]</scope>
    <source>
        <strain evidence="3 4">JXNU-1</strain>
    </source>
</reference>
<evidence type="ECO:0000313" key="4">
    <source>
        <dbReference type="Proteomes" id="UP000032254"/>
    </source>
</evidence>
<feature type="transmembrane region" description="Helical" evidence="2">
    <location>
        <begin position="145"/>
        <end position="163"/>
    </location>
</feature>
<evidence type="ECO:0000313" key="3">
    <source>
        <dbReference type="EMBL" id="KIR63097.1"/>
    </source>
</evidence>
<feature type="region of interest" description="Disordered" evidence="1">
    <location>
        <begin position="1"/>
        <end position="26"/>
    </location>
</feature>
<dbReference type="PATRIC" id="fig|47853.6.peg.4099"/>
<accession>A0A0D0UWK0</accession>
<keyword evidence="2" id="KW-0812">Transmembrane</keyword>
<protein>
    <submittedName>
        <fullName evidence="3">Uncharacterized protein</fullName>
    </submittedName>
</protein>
<name>A0A0D0UWK0_9ACTN</name>
<dbReference type="Proteomes" id="UP000032254">
    <property type="component" value="Unassembled WGS sequence"/>
</dbReference>
<feature type="transmembrane region" description="Helical" evidence="2">
    <location>
        <begin position="57"/>
        <end position="80"/>
    </location>
</feature>
<evidence type="ECO:0000256" key="2">
    <source>
        <dbReference type="SAM" id="Phobius"/>
    </source>
</evidence>
<keyword evidence="4" id="KW-1185">Reference proteome</keyword>
<sequence>MAPARPARQAGSMVADTGRATPRRTYPKHTRHWVTSLAAAGAAVAATTSVAQTAGRFHWWAGFVLIPGALIGAAGGALLARGGGRAFAGYVVGCVGLLVFTVGALLMTGTMGEGWPVLVMLPCLAGVGTYLWRPTDPLARGLHRTVALLALAGAGVGVALMLIRHRLVDPGETHWWGGFVLAAGLLVGGNAVEVARHRMPYRLQAVTLLLGPAVVAALLGVRMLRGW</sequence>